<evidence type="ECO:0000256" key="5">
    <source>
        <dbReference type="ARBA" id="ARBA00022692"/>
    </source>
</evidence>
<gene>
    <name evidence="11" type="ORF">M2127_001754</name>
</gene>
<organism evidence="11 12">
    <name type="scientific">Polynucleobacter sphagniphilus</name>
    <dbReference type="NCBI Taxonomy" id="1743169"/>
    <lineage>
        <taxon>Bacteria</taxon>
        <taxon>Pseudomonadati</taxon>
        <taxon>Pseudomonadota</taxon>
        <taxon>Betaproteobacteria</taxon>
        <taxon>Burkholderiales</taxon>
        <taxon>Burkholderiaceae</taxon>
        <taxon>Polynucleobacter</taxon>
    </lineage>
</organism>
<proteinExistence type="inferred from homology"/>
<evidence type="ECO:0000256" key="8">
    <source>
        <dbReference type="ARBA" id="ARBA00038436"/>
    </source>
</evidence>
<keyword evidence="3" id="KW-1003">Cell membrane</keyword>
<keyword evidence="6 9" id="KW-1133">Transmembrane helix</keyword>
<comment type="function">
    <text evidence="9">Part of the tripartite ATP-independent periplasmic (TRAP) transport system.</text>
</comment>
<evidence type="ECO:0000256" key="9">
    <source>
        <dbReference type="RuleBase" id="RU369079"/>
    </source>
</evidence>
<comment type="similarity">
    <text evidence="8 9">Belongs to the TRAP transporter small permease family.</text>
</comment>
<evidence type="ECO:0000256" key="3">
    <source>
        <dbReference type="ARBA" id="ARBA00022475"/>
    </source>
</evidence>
<dbReference type="PANTHER" id="PTHR35011">
    <property type="entry name" value="2,3-DIKETO-L-GULONATE TRAP TRANSPORTER SMALL PERMEASE PROTEIN YIAM"/>
    <property type="match status" value="1"/>
</dbReference>
<dbReference type="AlphaFoldDB" id="A0AA43MBD4"/>
<feature type="transmembrane region" description="Helical" evidence="9">
    <location>
        <begin position="12"/>
        <end position="33"/>
    </location>
</feature>
<dbReference type="GO" id="GO:0022857">
    <property type="term" value="F:transmembrane transporter activity"/>
    <property type="evidence" value="ECO:0007669"/>
    <property type="project" value="UniProtKB-UniRule"/>
</dbReference>
<evidence type="ECO:0000256" key="6">
    <source>
        <dbReference type="ARBA" id="ARBA00022989"/>
    </source>
</evidence>
<dbReference type="InterPro" id="IPR007387">
    <property type="entry name" value="TRAP_DctQ"/>
</dbReference>
<dbReference type="EMBL" id="JARXYA010000008">
    <property type="protein sequence ID" value="MDH6504434.1"/>
    <property type="molecule type" value="Genomic_DNA"/>
</dbReference>
<comment type="subcellular location">
    <subcellularLocation>
        <location evidence="1 9">Cell inner membrane</location>
        <topology evidence="1 9">Multi-pass membrane protein</topology>
    </subcellularLocation>
</comment>
<dbReference type="GO" id="GO:0015740">
    <property type="term" value="P:C4-dicarboxylate transport"/>
    <property type="evidence" value="ECO:0007669"/>
    <property type="project" value="TreeGrafter"/>
</dbReference>
<evidence type="ECO:0000256" key="4">
    <source>
        <dbReference type="ARBA" id="ARBA00022519"/>
    </source>
</evidence>
<feature type="domain" description="Tripartite ATP-independent periplasmic transporters DctQ component" evidence="10">
    <location>
        <begin position="30"/>
        <end position="157"/>
    </location>
</feature>
<comment type="caution">
    <text evidence="11">The sequence shown here is derived from an EMBL/GenBank/DDBJ whole genome shotgun (WGS) entry which is preliminary data.</text>
</comment>
<evidence type="ECO:0000313" key="12">
    <source>
        <dbReference type="Proteomes" id="UP001161160"/>
    </source>
</evidence>
<dbReference type="RefSeq" id="WP_280756882.1">
    <property type="nucleotide sequence ID" value="NZ_JARXXW010000007.1"/>
</dbReference>
<feature type="transmembrane region" description="Helical" evidence="9">
    <location>
        <begin position="53"/>
        <end position="70"/>
    </location>
</feature>
<dbReference type="Proteomes" id="UP001161160">
    <property type="component" value="Unassembled WGS sequence"/>
</dbReference>
<keyword evidence="2 9" id="KW-0813">Transport</keyword>
<reference evidence="11" key="1">
    <citation type="submission" date="2023-04" db="EMBL/GenBank/DDBJ databases">
        <title>Genome Encyclopedia of Bacteria and Archaea VI: Functional Genomics of Type Strains.</title>
        <authorList>
            <person name="Whitman W."/>
        </authorList>
    </citation>
    <scope>NUCLEOTIDE SEQUENCE</scope>
    <source>
        <strain evidence="11">Enz.4-51</strain>
    </source>
</reference>
<evidence type="ECO:0000259" key="10">
    <source>
        <dbReference type="Pfam" id="PF04290"/>
    </source>
</evidence>
<feature type="transmembrane region" description="Helical" evidence="9">
    <location>
        <begin position="91"/>
        <end position="110"/>
    </location>
</feature>
<dbReference type="PANTHER" id="PTHR35011:SF10">
    <property type="entry name" value="TRAP TRANSPORTER SMALL PERMEASE PROTEIN"/>
    <property type="match status" value="1"/>
</dbReference>
<evidence type="ECO:0000256" key="7">
    <source>
        <dbReference type="ARBA" id="ARBA00023136"/>
    </source>
</evidence>
<keyword evidence="7 9" id="KW-0472">Membrane</keyword>
<dbReference type="InterPro" id="IPR055348">
    <property type="entry name" value="DctQ"/>
</dbReference>
<accession>A0AA43MBD4</accession>
<evidence type="ECO:0000313" key="11">
    <source>
        <dbReference type="EMBL" id="MDH6504434.1"/>
    </source>
</evidence>
<comment type="subunit">
    <text evidence="9">The complex comprises the extracytoplasmic solute receptor protein and the two transmembrane proteins.</text>
</comment>
<evidence type="ECO:0000256" key="2">
    <source>
        <dbReference type="ARBA" id="ARBA00022448"/>
    </source>
</evidence>
<evidence type="ECO:0000256" key="1">
    <source>
        <dbReference type="ARBA" id="ARBA00004429"/>
    </source>
</evidence>
<sequence length="171" mass="19080">MKLFILLDRWMSVLNKFLMLLGSVALMVSALILSYSVLSRGLFHAANDWQDEAALFCLVGVTFLCSSYVQEKRGHIGISAIEGLLPHPVNQVRGVIIDVISCLFFGFFSIKTWDLLVEAWVDGQVTNSTWAPSLWIPYSMMFAGMCLLTFQIFLQIFVRKPAVSDLVGGGH</sequence>
<keyword evidence="5 9" id="KW-0812">Transmembrane</keyword>
<feature type="transmembrane region" description="Helical" evidence="9">
    <location>
        <begin position="135"/>
        <end position="154"/>
    </location>
</feature>
<dbReference type="Pfam" id="PF04290">
    <property type="entry name" value="DctQ"/>
    <property type="match status" value="1"/>
</dbReference>
<dbReference type="GO" id="GO:0005886">
    <property type="term" value="C:plasma membrane"/>
    <property type="evidence" value="ECO:0007669"/>
    <property type="project" value="UniProtKB-SubCell"/>
</dbReference>
<protein>
    <recommendedName>
        <fullName evidence="9">TRAP transporter small permease protein</fullName>
    </recommendedName>
</protein>
<keyword evidence="12" id="KW-1185">Reference proteome</keyword>
<name>A0AA43MBD4_9BURK</name>
<keyword evidence="4 9" id="KW-0997">Cell inner membrane</keyword>